<dbReference type="PANTHER" id="PTHR14418">
    <property type="entry name" value="CONDENSIN COMPLEX SUBUNIT 3-RELATED"/>
    <property type="match status" value="1"/>
</dbReference>
<reference evidence="10" key="1">
    <citation type="journal article" date="2020" name="Mol. Plant Microbe Interact.">
        <title>Genome Sequence of the Biocontrol Agent Coniothyrium minitans strain Conio (IMI 134523).</title>
        <authorList>
            <person name="Patel D."/>
            <person name="Shittu T.A."/>
            <person name="Baroncelli R."/>
            <person name="Muthumeenakshi S."/>
            <person name="Osborne T.H."/>
            <person name="Janganan T.K."/>
            <person name="Sreenivasaprasad S."/>
        </authorList>
    </citation>
    <scope>NUCLEOTIDE SEQUENCE</scope>
    <source>
        <strain evidence="10">Conio</strain>
    </source>
</reference>
<dbReference type="InterPro" id="IPR025977">
    <property type="entry name" value="Cnd3_C"/>
</dbReference>
<protein>
    <recommendedName>
        <fullName evidence="9">Nuclear condensin complex subunit 3 C-terminal domain-containing protein</fullName>
    </recommendedName>
</protein>
<dbReference type="EMBL" id="WJXW01000004">
    <property type="protein sequence ID" value="KAF9737077.1"/>
    <property type="molecule type" value="Genomic_DNA"/>
</dbReference>
<name>A0A9P6KSA9_9PLEO</name>
<dbReference type="InterPro" id="IPR027165">
    <property type="entry name" value="CND3"/>
</dbReference>
<keyword evidence="11" id="KW-1185">Reference proteome</keyword>
<feature type="compositionally biased region" description="Acidic residues" evidence="8">
    <location>
        <begin position="1121"/>
        <end position="1130"/>
    </location>
</feature>
<feature type="compositionally biased region" description="Low complexity" evidence="8">
    <location>
        <begin position="22"/>
        <end position="46"/>
    </location>
</feature>
<feature type="compositionally biased region" description="Basic and acidic residues" evidence="8">
    <location>
        <begin position="1100"/>
        <end position="1109"/>
    </location>
</feature>
<proteinExistence type="inferred from homology"/>
<evidence type="ECO:0000256" key="2">
    <source>
        <dbReference type="ARBA" id="ARBA00006533"/>
    </source>
</evidence>
<evidence type="ECO:0000256" key="4">
    <source>
        <dbReference type="ARBA" id="ARBA00022618"/>
    </source>
</evidence>
<comment type="similarity">
    <text evidence="2">Belongs to the CND3 (condensin subunit 3) family.</text>
</comment>
<feature type="compositionally biased region" description="Acidic residues" evidence="8">
    <location>
        <begin position="1089"/>
        <end position="1099"/>
    </location>
</feature>
<evidence type="ECO:0000256" key="3">
    <source>
        <dbReference type="ARBA" id="ARBA00022454"/>
    </source>
</evidence>
<keyword evidence="4" id="KW-0132">Cell division</keyword>
<dbReference type="SUPFAM" id="SSF48371">
    <property type="entry name" value="ARM repeat"/>
    <property type="match status" value="1"/>
</dbReference>
<comment type="caution">
    <text evidence="10">The sequence shown here is derived from an EMBL/GenBank/DDBJ whole genome shotgun (WGS) entry which is preliminary data.</text>
</comment>
<evidence type="ECO:0000313" key="10">
    <source>
        <dbReference type="EMBL" id="KAF9737077.1"/>
    </source>
</evidence>
<feature type="compositionally biased region" description="Low complexity" evidence="8">
    <location>
        <begin position="1043"/>
        <end position="1054"/>
    </location>
</feature>
<organism evidence="10 11">
    <name type="scientific">Paraphaeosphaeria minitans</name>
    <dbReference type="NCBI Taxonomy" id="565426"/>
    <lineage>
        <taxon>Eukaryota</taxon>
        <taxon>Fungi</taxon>
        <taxon>Dikarya</taxon>
        <taxon>Ascomycota</taxon>
        <taxon>Pezizomycotina</taxon>
        <taxon>Dothideomycetes</taxon>
        <taxon>Pleosporomycetidae</taxon>
        <taxon>Pleosporales</taxon>
        <taxon>Massarineae</taxon>
        <taxon>Didymosphaeriaceae</taxon>
        <taxon>Paraphaeosphaeria</taxon>
    </lineage>
</organism>
<dbReference type="InterPro" id="IPR016024">
    <property type="entry name" value="ARM-type_fold"/>
</dbReference>
<accession>A0A9P6KSA9</accession>
<evidence type="ECO:0000256" key="5">
    <source>
        <dbReference type="ARBA" id="ARBA00022776"/>
    </source>
</evidence>
<feature type="domain" description="Nuclear condensin complex subunit 3 C-terminal" evidence="9">
    <location>
        <begin position="660"/>
        <end position="975"/>
    </location>
</feature>
<keyword evidence="6" id="KW-0226">DNA condensation</keyword>
<evidence type="ECO:0000256" key="8">
    <source>
        <dbReference type="SAM" id="MobiDB-lite"/>
    </source>
</evidence>
<gene>
    <name evidence="10" type="ORF">PMIN01_04856</name>
</gene>
<evidence type="ECO:0000313" key="11">
    <source>
        <dbReference type="Proteomes" id="UP000756921"/>
    </source>
</evidence>
<feature type="region of interest" description="Disordered" evidence="8">
    <location>
        <begin position="1"/>
        <end position="59"/>
    </location>
</feature>
<feature type="compositionally biased region" description="Acidic residues" evidence="8">
    <location>
        <begin position="1055"/>
        <end position="1074"/>
    </location>
</feature>
<keyword evidence="5" id="KW-0498">Mitosis</keyword>
<feature type="region of interest" description="Disordered" evidence="8">
    <location>
        <begin position="1022"/>
        <end position="1140"/>
    </location>
</feature>
<evidence type="ECO:0000256" key="7">
    <source>
        <dbReference type="ARBA" id="ARBA00023306"/>
    </source>
</evidence>
<dbReference type="Gene3D" id="1.25.10.10">
    <property type="entry name" value="Leucine-rich Repeat Variant"/>
    <property type="match status" value="1"/>
</dbReference>
<evidence type="ECO:0000256" key="1">
    <source>
        <dbReference type="ARBA" id="ARBA00004286"/>
    </source>
</evidence>
<dbReference type="GO" id="GO:0000793">
    <property type="term" value="C:condensed chromosome"/>
    <property type="evidence" value="ECO:0007669"/>
    <property type="project" value="TreeGrafter"/>
</dbReference>
<keyword evidence="7" id="KW-0131">Cell cycle</keyword>
<dbReference type="GO" id="GO:0051301">
    <property type="term" value="P:cell division"/>
    <property type="evidence" value="ECO:0007669"/>
    <property type="project" value="UniProtKB-KW"/>
</dbReference>
<comment type="subcellular location">
    <subcellularLocation>
        <location evidence="1">Chromosome</location>
    </subcellularLocation>
</comment>
<keyword evidence="3" id="KW-0158">Chromosome</keyword>
<evidence type="ECO:0000259" key="9">
    <source>
        <dbReference type="Pfam" id="PF12719"/>
    </source>
</evidence>
<dbReference type="Pfam" id="PF12719">
    <property type="entry name" value="Cnd3"/>
    <property type="match status" value="1"/>
</dbReference>
<dbReference type="GO" id="GO:0000796">
    <property type="term" value="C:condensin complex"/>
    <property type="evidence" value="ECO:0007669"/>
    <property type="project" value="InterPro"/>
</dbReference>
<feature type="region of interest" description="Disordered" evidence="8">
    <location>
        <begin position="606"/>
        <end position="645"/>
    </location>
</feature>
<dbReference type="PANTHER" id="PTHR14418:SF5">
    <property type="entry name" value="CONDENSIN COMPLEX SUBUNIT 3"/>
    <property type="match status" value="1"/>
</dbReference>
<dbReference type="GO" id="GO:0007076">
    <property type="term" value="P:mitotic chromosome condensation"/>
    <property type="evidence" value="ECO:0007669"/>
    <property type="project" value="InterPro"/>
</dbReference>
<dbReference type="Proteomes" id="UP000756921">
    <property type="component" value="Unassembled WGS sequence"/>
</dbReference>
<dbReference type="AlphaFoldDB" id="A0A9P6KSA9"/>
<dbReference type="OrthoDB" id="27187at2759"/>
<evidence type="ECO:0000256" key="6">
    <source>
        <dbReference type="ARBA" id="ARBA00023067"/>
    </source>
</evidence>
<sequence>MFTTLSRHHRDQDTLEHTMPGRTAARSTRSARSSTTTRKYTRGRSSAVNIEIPDEGPDSSIRTDINHIFDDAQNTTATQRKLQTMLRKVQERCCYEQDESKDKKKAQEEDQFDEQDFNTAVVRCFLRVLNVRKGVQEADRVIRFLGLFVKNAFEKDRQIYQGDVEDATELQLPETPTSRLVELIIRTLLGILFPLEGNPVSNKTVHFRATQALAHIVGQLTTLDDDLFALLRVCLKKLSRHKESSVRVQAVLGLTHLMNNDEEEDDEDDEDIASNILERLLDMMQNDTSAEVRRAILHNIERSKDAIRYIFERARDVDPTVRRILYRTVLPSLGDFRYMRLVEREKLLRWGLRDRDDIVRNAAARVFCEKWLEDCAATYDFRPKEEQTRPAPPSLEAVRELLERINVVDYADEDGIAHDAMQHFWEIRTDYRDFITFDHDFWKDKLDPYNAFMARSLMDYCNNLDGKTNVALKQDLEDKFPTTAQFDYVVKKHLNELLDSISQYYGSGLPEDDSEMLKLHDDMNDKEFTVEQLLNIALSLDYSDVVGRNQMMNMVRDVLSRAELPEGCTKLAIQVLRVCCDTESEFCQLIVEAIAEVKDTLMSDDVTVTGDDDEESFHSAQSDVESDNDKSGPKKVKAAKQLDPEEEARQHELKVNVYLKCLDIAQNMLQTVVTTDFSNTYMTNVLNTLVVPAVREQDAMIRERGITCLALGAILSEVRLLIPEVQHMLTFSVQDLARNNIELFIHCFTKGHDALKVIVIQALADIVQQHRTLLKDEPAEDGAEPVPNEYVKKLTKSVLLKGIRSDNNEISLLACIAASKLLLFDLLPREETALILRELAIAYFDPDTAQQPGIRQTLSYFLPTFCHSKITNALLMAQISVQLMGKLWQKQEDLDNEDEEMVGWPIITAHIADWTDGRQVVNQMRVDFDGKSSTTLEAEEPHVCLASEILEHALTRNCSRDERKPLLTLLTKTYIAPTGPAPDEEQLSTLLRLVNEAVESSLGVDATQRNFLTKLETSLTRRVGEVETATQVAESDAETAIPEATEIPETASAEETAEGEEVEEEDEEEEEDDITMGGVQGESTRMPLDLEDDDDITMEDEPKNDRPITEDDIVNSLLASEVDEDEDDDTIVAPARTSRR</sequence>
<dbReference type="InterPro" id="IPR011989">
    <property type="entry name" value="ARM-like"/>
</dbReference>